<gene>
    <name evidence="2" type="ORF">CANCADRAFT_56656</name>
</gene>
<dbReference type="Proteomes" id="UP000095023">
    <property type="component" value="Unassembled WGS sequence"/>
</dbReference>
<feature type="region of interest" description="Disordered" evidence="1">
    <location>
        <begin position="507"/>
        <end position="534"/>
    </location>
</feature>
<accession>A0A1E4TE71</accession>
<sequence length="559" mass="62011">MNQYHLLPDSICKPLPASADATSLNLVPWDLSHPLWSYHSKITLNRLAEKIVAQKPQTLRALALRSLIKNLPSIDPRQLTSAPWHTVGRHLWAEACRHHLDTFYFFVCFYCAYGNDHSFLATPDVPETMALSPSLPVQHRVQLIPHNSSFRNFVEVLIAFHSSFSYTASVPRQISSAISPETNIILDLSGAAVLSRDFLLSLPHIPNLTAIDVSSPYMDSPLHQLDDGVLLAWSLAWRSRHSKLEVVIANNYSSRQCSASGIAALRSIPTLLYLEVTSNPLSTRRATDKFGSSNYSHNDAADSEGWRRPSWRFRPGIGLGQLLRHVRIMSGAPPIGLPLFPLPANATPSSLQRSTSKLASYDLSGAHPLSPPDTSQSSFNIGSNTRFAALKTPDLHSRSSPNIKNSAAFYPFMSQDSYPSDSRAQYEMSKPLLLEFRVEPNHDAPANPNLYGNTHVRSHAATSVYQNPGQVVCPGIVSPGFIRSYERARMAVCSVLSVPVYVAEPPSPAVSSPRMEPTMRIPSRKRTRNSSDLSFYDIPSKQPSKRLHSLENVYNDLFK</sequence>
<evidence type="ECO:0000313" key="2">
    <source>
        <dbReference type="EMBL" id="ODV90054.1"/>
    </source>
</evidence>
<name>A0A1E4TE71_9ASCO</name>
<evidence type="ECO:0000256" key="1">
    <source>
        <dbReference type="SAM" id="MobiDB-lite"/>
    </source>
</evidence>
<reference evidence="3" key="1">
    <citation type="submission" date="2016-02" db="EMBL/GenBank/DDBJ databases">
        <title>Comparative genomics of biotechnologically important yeasts.</title>
        <authorList>
            <consortium name="DOE Joint Genome Institute"/>
            <person name="Riley R."/>
            <person name="Haridas S."/>
            <person name="Wolfe K.H."/>
            <person name="Lopes M.R."/>
            <person name="Hittinger C.T."/>
            <person name="Goker M."/>
            <person name="Salamov A."/>
            <person name="Wisecaver J."/>
            <person name="Long T.M."/>
            <person name="Aerts A.L."/>
            <person name="Barry K."/>
            <person name="Choi C."/>
            <person name="Clum A."/>
            <person name="Coughlan A.Y."/>
            <person name="Deshpande S."/>
            <person name="Douglass A.P."/>
            <person name="Hanson S.J."/>
            <person name="Klenk H.-P."/>
            <person name="Labutti K."/>
            <person name="Lapidus A."/>
            <person name="Lindquist E."/>
            <person name="Lipzen A."/>
            <person name="Meier-Kolthoff J.P."/>
            <person name="Ohm R.A."/>
            <person name="Otillar R.P."/>
            <person name="Pangilinan J."/>
            <person name="Peng Y."/>
            <person name="Rokas A."/>
            <person name="Rosa C.A."/>
            <person name="Scheuner C."/>
            <person name="Sibirny A.A."/>
            <person name="Slot J.C."/>
            <person name="Stielow J.B."/>
            <person name="Sun H."/>
            <person name="Kurtzman C.P."/>
            <person name="Blackwell M."/>
            <person name="Jeffries T.W."/>
            <person name="Grigoriev I.V."/>
        </authorList>
    </citation>
    <scope>NUCLEOTIDE SEQUENCE [LARGE SCALE GENOMIC DNA]</scope>
    <source>
        <strain evidence="3">NRRL Y-17796</strain>
    </source>
</reference>
<protein>
    <submittedName>
        <fullName evidence="2">Uncharacterized protein</fullName>
    </submittedName>
</protein>
<dbReference type="EMBL" id="KV453842">
    <property type="protein sequence ID" value="ODV90054.1"/>
    <property type="molecule type" value="Genomic_DNA"/>
</dbReference>
<keyword evidence="3" id="KW-1185">Reference proteome</keyword>
<organism evidence="2 3">
    <name type="scientific">Tortispora caseinolytica NRRL Y-17796</name>
    <dbReference type="NCBI Taxonomy" id="767744"/>
    <lineage>
        <taxon>Eukaryota</taxon>
        <taxon>Fungi</taxon>
        <taxon>Dikarya</taxon>
        <taxon>Ascomycota</taxon>
        <taxon>Saccharomycotina</taxon>
        <taxon>Trigonopsidomycetes</taxon>
        <taxon>Trigonopsidales</taxon>
        <taxon>Trigonopsidaceae</taxon>
        <taxon>Tortispora</taxon>
    </lineage>
</organism>
<proteinExistence type="predicted"/>
<evidence type="ECO:0000313" key="3">
    <source>
        <dbReference type="Proteomes" id="UP000095023"/>
    </source>
</evidence>
<dbReference type="AlphaFoldDB" id="A0A1E4TE71"/>